<dbReference type="AlphaFoldDB" id="A0A014M2U2"/>
<evidence type="ECO:0000256" key="4">
    <source>
        <dbReference type="RuleBase" id="RU003949"/>
    </source>
</evidence>
<dbReference type="GeneID" id="89472012"/>
<dbReference type="GO" id="GO:0006412">
    <property type="term" value="P:translation"/>
    <property type="evidence" value="ECO:0007669"/>
    <property type="project" value="UniProtKB-UniRule"/>
</dbReference>
<dbReference type="InterPro" id="IPR036853">
    <property type="entry name" value="Ribosomal_uL14_sf"/>
</dbReference>
<dbReference type="STRING" id="1188239.MOVI_2030"/>
<comment type="caution">
    <text evidence="6">The sequence shown here is derived from an EMBL/GenBank/DDBJ whole genome shotgun (WGS) entry which is preliminary data.</text>
</comment>
<dbReference type="EMBL" id="JFAD01000013">
    <property type="protein sequence ID" value="EXU61253.1"/>
    <property type="molecule type" value="Genomic_DNA"/>
</dbReference>
<dbReference type="InterPro" id="IPR019972">
    <property type="entry name" value="Ribosomal_uL14_CS"/>
</dbReference>
<dbReference type="CDD" id="cd00337">
    <property type="entry name" value="Ribosomal_uL14"/>
    <property type="match status" value="1"/>
</dbReference>
<evidence type="ECO:0000313" key="7">
    <source>
        <dbReference type="Proteomes" id="UP000020977"/>
    </source>
</evidence>
<gene>
    <name evidence="3 6" type="primary">rplN</name>
    <name evidence="6" type="ORF">MOVI_2030</name>
</gene>
<dbReference type="HAMAP" id="MF_01367">
    <property type="entry name" value="Ribosomal_uL14"/>
    <property type="match status" value="1"/>
</dbReference>
<evidence type="ECO:0000256" key="5">
    <source>
        <dbReference type="RuleBase" id="RU003950"/>
    </source>
</evidence>
<dbReference type="GO" id="GO:0022625">
    <property type="term" value="C:cytosolic large ribosomal subunit"/>
    <property type="evidence" value="ECO:0007669"/>
    <property type="project" value="TreeGrafter"/>
</dbReference>
<comment type="function">
    <text evidence="3 5">Binds to 23S rRNA. Forms part of two intersubunit bridges in the 70S ribosome.</text>
</comment>
<dbReference type="RefSeq" id="WP_010321358.1">
    <property type="nucleotide sequence ID" value="NZ_JFAD01000013.1"/>
</dbReference>
<accession>A0A014M2U2</accession>
<dbReference type="Pfam" id="PF00238">
    <property type="entry name" value="Ribosomal_L14"/>
    <property type="match status" value="1"/>
</dbReference>
<evidence type="ECO:0000256" key="3">
    <source>
        <dbReference type="HAMAP-Rule" id="MF_01367"/>
    </source>
</evidence>
<dbReference type="PROSITE" id="PS00049">
    <property type="entry name" value="RIBOSOMAL_L14"/>
    <property type="match status" value="1"/>
</dbReference>
<comment type="similarity">
    <text evidence="3 4">Belongs to the universal ribosomal protein uL14 family.</text>
</comment>
<dbReference type="InterPro" id="IPR000218">
    <property type="entry name" value="Ribosomal_uL14"/>
</dbReference>
<keyword evidence="1 3" id="KW-0689">Ribosomal protein</keyword>
<dbReference type="SUPFAM" id="SSF50193">
    <property type="entry name" value="Ribosomal protein L14"/>
    <property type="match status" value="1"/>
</dbReference>
<dbReference type="PANTHER" id="PTHR11761:SF3">
    <property type="entry name" value="LARGE RIBOSOMAL SUBUNIT PROTEIN UL14M"/>
    <property type="match status" value="1"/>
</dbReference>
<reference evidence="6 7" key="1">
    <citation type="submission" date="2014-03" db="EMBL/GenBank/DDBJ databases">
        <title>Genome sequence of Mycoplasma ovipneumoniae strain 14811.</title>
        <authorList>
            <person name="Sirand-Pugnet P."/>
            <person name="Breton M."/>
            <person name="Dordet-Frisoni E."/>
            <person name="Baranowski E."/>
            <person name="Barre A."/>
            <person name="Couture C."/>
            <person name="Dupuy V."/>
            <person name="Gaurivaud P."/>
            <person name="Jacob D."/>
            <person name="Lemaitre C."/>
            <person name="Manso-Silvan L."/>
            <person name="Nikolski M."/>
            <person name="Nouvel L.-X."/>
            <person name="Poumarat F."/>
            <person name="Tardy F."/>
            <person name="Thebault P."/>
            <person name="Theil S."/>
            <person name="Citti C."/>
            <person name="Thiaucourt F."/>
            <person name="Blanchard A."/>
        </authorList>
    </citation>
    <scope>NUCLEOTIDE SEQUENCE [LARGE SCALE GENOMIC DNA]</scope>
    <source>
        <strain evidence="6 7">14811</strain>
    </source>
</reference>
<evidence type="ECO:0000256" key="1">
    <source>
        <dbReference type="ARBA" id="ARBA00022980"/>
    </source>
</evidence>
<sequence>MVQEQSRLNVADNSGAKIVGVIRNLGGSVKKTSNIGDIVVVSVKKAIPNGMLKEGQVVKALIVRSTYGLRRPNGSHIKFDDNAVVIIKEDGTPRGTRVFGPIAREIREKGYLKIASLAQEVL</sequence>
<keyword evidence="2 3" id="KW-0687">Ribonucleoprotein</keyword>
<organism evidence="6 7">
    <name type="scientific">Mesomycoplasma ovipneumoniae 14811</name>
    <dbReference type="NCBI Taxonomy" id="1188239"/>
    <lineage>
        <taxon>Bacteria</taxon>
        <taxon>Bacillati</taxon>
        <taxon>Mycoplasmatota</taxon>
        <taxon>Mycoplasmoidales</taxon>
        <taxon>Metamycoplasmataceae</taxon>
        <taxon>Mesomycoplasma</taxon>
    </lineage>
</organism>
<keyword evidence="3 5" id="KW-0699">rRNA-binding</keyword>
<keyword evidence="3 5" id="KW-0694">RNA-binding</keyword>
<dbReference type="Gene3D" id="2.40.150.20">
    <property type="entry name" value="Ribosomal protein L14"/>
    <property type="match status" value="1"/>
</dbReference>
<dbReference type="Proteomes" id="UP000020977">
    <property type="component" value="Unassembled WGS sequence"/>
</dbReference>
<dbReference type="eggNOG" id="COG0093">
    <property type="taxonomic scope" value="Bacteria"/>
</dbReference>
<dbReference type="NCBIfam" id="TIGR01067">
    <property type="entry name" value="rplN_bact"/>
    <property type="match status" value="1"/>
</dbReference>
<dbReference type="InterPro" id="IPR005745">
    <property type="entry name" value="Ribosomal_uL14_bac-type"/>
</dbReference>
<comment type="subunit">
    <text evidence="3">Part of the 50S ribosomal subunit. Forms a cluster with proteins L3 and L19. In the 70S ribosome, L14 and L19 interact and together make contacts with the 16S rRNA in bridges B5 and B8.</text>
</comment>
<dbReference type="GO" id="GO:0070180">
    <property type="term" value="F:large ribosomal subunit rRNA binding"/>
    <property type="evidence" value="ECO:0007669"/>
    <property type="project" value="TreeGrafter"/>
</dbReference>
<dbReference type="SMART" id="SM01374">
    <property type="entry name" value="Ribosomal_L14"/>
    <property type="match status" value="1"/>
</dbReference>
<dbReference type="PANTHER" id="PTHR11761">
    <property type="entry name" value="50S/60S RIBOSOMAL PROTEIN L14/L23"/>
    <property type="match status" value="1"/>
</dbReference>
<protein>
    <recommendedName>
        <fullName evidence="3">Large ribosomal subunit protein uL14</fullName>
    </recommendedName>
</protein>
<evidence type="ECO:0000256" key="2">
    <source>
        <dbReference type="ARBA" id="ARBA00023274"/>
    </source>
</evidence>
<name>A0A014M2U2_9BACT</name>
<evidence type="ECO:0000313" key="6">
    <source>
        <dbReference type="EMBL" id="EXU61253.1"/>
    </source>
</evidence>
<dbReference type="PATRIC" id="fig|1188239.3.peg.524"/>
<proteinExistence type="inferred from homology"/>
<dbReference type="GO" id="GO:0003735">
    <property type="term" value="F:structural constituent of ribosome"/>
    <property type="evidence" value="ECO:0007669"/>
    <property type="project" value="InterPro"/>
</dbReference>